<evidence type="ECO:0000256" key="1">
    <source>
        <dbReference type="SAM" id="MobiDB-lite"/>
    </source>
</evidence>
<evidence type="ECO:0000313" key="2">
    <source>
        <dbReference type="EMBL" id="TNN75209.1"/>
    </source>
</evidence>
<protein>
    <submittedName>
        <fullName evidence="2">Uncharacterized protein</fullName>
    </submittedName>
</protein>
<dbReference type="EMBL" id="SRLO01000106">
    <property type="protein sequence ID" value="TNN75209.1"/>
    <property type="molecule type" value="Genomic_DNA"/>
</dbReference>
<gene>
    <name evidence="2" type="ORF">EYF80_014619</name>
</gene>
<feature type="compositionally biased region" description="Basic and acidic residues" evidence="1">
    <location>
        <begin position="72"/>
        <end position="81"/>
    </location>
</feature>
<evidence type="ECO:0000313" key="3">
    <source>
        <dbReference type="Proteomes" id="UP000314294"/>
    </source>
</evidence>
<name>A0A4Z2IAW6_9TELE</name>
<feature type="region of interest" description="Disordered" evidence="1">
    <location>
        <begin position="1"/>
        <end position="24"/>
    </location>
</feature>
<sequence>MWSQDLRDSERSAGETPWSRAAFGVRQPVTPRFETRSRKSQTFQRAPKHWADNVFYLISDEEQPQQNPKKGMKWEQEGKERERRAAVNKLLWRERVKDKFDDAVDRSPRRLLETSSALRSRNRRVYIPEVRRRGESEAEIKSAEAIKATEAIEDTADILRVFIVVGVTRYKPADPGDSASHSAKMSIHE</sequence>
<feature type="region of interest" description="Disordered" evidence="1">
    <location>
        <begin position="59"/>
        <end position="81"/>
    </location>
</feature>
<organism evidence="2 3">
    <name type="scientific">Liparis tanakae</name>
    <name type="common">Tanaka's snailfish</name>
    <dbReference type="NCBI Taxonomy" id="230148"/>
    <lineage>
        <taxon>Eukaryota</taxon>
        <taxon>Metazoa</taxon>
        <taxon>Chordata</taxon>
        <taxon>Craniata</taxon>
        <taxon>Vertebrata</taxon>
        <taxon>Euteleostomi</taxon>
        <taxon>Actinopterygii</taxon>
        <taxon>Neopterygii</taxon>
        <taxon>Teleostei</taxon>
        <taxon>Neoteleostei</taxon>
        <taxon>Acanthomorphata</taxon>
        <taxon>Eupercaria</taxon>
        <taxon>Perciformes</taxon>
        <taxon>Cottioidei</taxon>
        <taxon>Cottales</taxon>
        <taxon>Liparidae</taxon>
        <taxon>Liparis</taxon>
    </lineage>
</organism>
<dbReference type="Proteomes" id="UP000314294">
    <property type="component" value="Unassembled WGS sequence"/>
</dbReference>
<reference evidence="2 3" key="1">
    <citation type="submission" date="2019-03" db="EMBL/GenBank/DDBJ databases">
        <title>First draft genome of Liparis tanakae, snailfish: a comprehensive survey of snailfish specific genes.</title>
        <authorList>
            <person name="Kim W."/>
            <person name="Song I."/>
            <person name="Jeong J.-H."/>
            <person name="Kim D."/>
            <person name="Kim S."/>
            <person name="Ryu S."/>
            <person name="Song J.Y."/>
            <person name="Lee S.K."/>
        </authorList>
    </citation>
    <scope>NUCLEOTIDE SEQUENCE [LARGE SCALE GENOMIC DNA]</scope>
    <source>
        <tissue evidence="2">Muscle</tissue>
    </source>
</reference>
<accession>A0A4Z2IAW6</accession>
<proteinExistence type="predicted"/>
<feature type="compositionally biased region" description="Basic and acidic residues" evidence="1">
    <location>
        <begin position="1"/>
        <end position="13"/>
    </location>
</feature>
<keyword evidence="3" id="KW-1185">Reference proteome</keyword>
<comment type="caution">
    <text evidence="2">The sequence shown here is derived from an EMBL/GenBank/DDBJ whole genome shotgun (WGS) entry which is preliminary data.</text>
</comment>
<dbReference type="AlphaFoldDB" id="A0A4Z2IAW6"/>